<dbReference type="GO" id="GO:0015020">
    <property type="term" value="F:glucuronosyltransferase activity"/>
    <property type="evidence" value="ECO:0007669"/>
    <property type="project" value="UniProtKB-EC"/>
</dbReference>
<accession>A0AAV5V978</accession>
<dbReference type="EMBL" id="BTSY01000002">
    <property type="protein sequence ID" value="GMT15911.1"/>
    <property type="molecule type" value="Genomic_DNA"/>
</dbReference>
<evidence type="ECO:0000313" key="7">
    <source>
        <dbReference type="EMBL" id="GMT15911.1"/>
    </source>
</evidence>
<keyword evidence="3" id="KW-0328">Glycosyltransferase</keyword>
<name>A0AAV5V978_9BILA</name>
<reference evidence="7" key="1">
    <citation type="submission" date="2023-10" db="EMBL/GenBank/DDBJ databases">
        <title>Genome assembly of Pristionchus species.</title>
        <authorList>
            <person name="Yoshida K."/>
            <person name="Sommer R.J."/>
        </authorList>
    </citation>
    <scope>NUCLEOTIDE SEQUENCE</scope>
    <source>
        <strain evidence="7">RS5133</strain>
    </source>
</reference>
<sequence length="367" mass="41080">KILVYNPTIGHSQSNFMGRIADILTEAGHDVTTLVSMIDPDVSDGTKLSKIIRVPPCAETKLHHERKKIVKPDLFSMNDNNPIGAYFMGKFFGKYYSNQCKALLEEPGLVERLTAEKFDVFFAEHHDMCGVGLAHVFKPKSFISVSASVIFGLNVKDFGFPALLSSSPAMFVSKMEGRSIWERLAHIYEGFLLWISSNANRNLVHDVFKDKFGADFPEFDKISSESAFVFINSEPFIDYDLPSMNKVISIGGIGVKEAKQLSEDWVNILTKRDNTVLLSFGSVAKSAYLLMEIKLSIIETVKALPHVTFIWKYEEDDEFTKNIASKVNNLVITKWMPQSDLLGHHRLSAFITHGGMGSTQETALRGV</sequence>
<dbReference type="PANTHER" id="PTHR48043">
    <property type="entry name" value="EG:EG0003.4 PROTEIN-RELATED"/>
    <property type="match status" value="1"/>
</dbReference>
<feature type="non-terminal residue" evidence="7">
    <location>
        <position position="367"/>
    </location>
</feature>
<gene>
    <name evidence="7" type="ORF">PFISCL1PPCAC_7208</name>
</gene>
<dbReference type="Proteomes" id="UP001432322">
    <property type="component" value="Unassembled WGS sequence"/>
</dbReference>
<organism evidence="7 8">
    <name type="scientific">Pristionchus fissidentatus</name>
    <dbReference type="NCBI Taxonomy" id="1538716"/>
    <lineage>
        <taxon>Eukaryota</taxon>
        <taxon>Metazoa</taxon>
        <taxon>Ecdysozoa</taxon>
        <taxon>Nematoda</taxon>
        <taxon>Chromadorea</taxon>
        <taxon>Rhabditida</taxon>
        <taxon>Rhabditina</taxon>
        <taxon>Diplogasteromorpha</taxon>
        <taxon>Diplogasteroidea</taxon>
        <taxon>Neodiplogasteridae</taxon>
        <taxon>Pristionchus</taxon>
    </lineage>
</organism>
<dbReference type="CDD" id="cd03784">
    <property type="entry name" value="GT1_Gtf-like"/>
    <property type="match status" value="1"/>
</dbReference>
<dbReference type="PANTHER" id="PTHR48043:SF23">
    <property type="entry name" value="UDP-GLUCURONOSYLTRANSFERASE"/>
    <property type="match status" value="1"/>
</dbReference>
<dbReference type="AlphaFoldDB" id="A0AAV5V978"/>
<feature type="non-terminal residue" evidence="7">
    <location>
        <position position="1"/>
    </location>
</feature>
<keyword evidence="8" id="KW-1185">Reference proteome</keyword>
<evidence type="ECO:0000256" key="3">
    <source>
        <dbReference type="ARBA" id="ARBA00022676"/>
    </source>
</evidence>
<evidence type="ECO:0000256" key="4">
    <source>
        <dbReference type="ARBA" id="ARBA00022679"/>
    </source>
</evidence>
<evidence type="ECO:0000256" key="6">
    <source>
        <dbReference type="ARBA" id="ARBA00047475"/>
    </source>
</evidence>
<dbReference type="InterPro" id="IPR050271">
    <property type="entry name" value="UDP-glycosyltransferase"/>
</dbReference>
<evidence type="ECO:0000256" key="2">
    <source>
        <dbReference type="ARBA" id="ARBA00012544"/>
    </source>
</evidence>
<protein>
    <recommendedName>
        <fullName evidence="2">glucuronosyltransferase</fullName>
        <ecNumber evidence="2">2.4.1.17</ecNumber>
    </recommendedName>
</protein>
<evidence type="ECO:0000256" key="5">
    <source>
        <dbReference type="ARBA" id="ARBA00022729"/>
    </source>
</evidence>
<dbReference type="Pfam" id="PF00201">
    <property type="entry name" value="UDPGT"/>
    <property type="match status" value="1"/>
</dbReference>
<comment type="caution">
    <text evidence="7">The sequence shown here is derived from an EMBL/GenBank/DDBJ whole genome shotgun (WGS) entry which is preliminary data.</text>
</comment>
<proteinExistence type="inferred from homology"/>
<evidence type="ECO:0000256" key="1">
    <source>
        <dbReference type="ARBA" id="ARBA00009995"/>
    </source>
</evidence>
<dbReference type="Gene3D" id="3.40.50.2000">
    <property type="entry name" value="Glycogen Phosphorylase B"/>
    <property type="match status" value="1"/>
</dbReference>
<comment type="catalytic activity">
    <reaction evidence="6">
        <text>glucuronate acceptor + UDP-alpha-D-glucuronate = acceptor beta-D-glucuronoside + UDP + H(+)</text>
        <dbReference type="Rhea" id="RHEA:21032"/>
        <dbReference type="ChEBI" id="CHEBI:15378"/>
        <dbReference type="ChEBI" id="CHEBI:58052"/>
        <dbReference type="ChEBI" id="CHEBI:58223"/>
        <dbReference type="ChEBI" id="CHEBI:132367"/>
        <dbReference type="ChEBI" id="CHEBI:132368"/>
        <dbReference type="EC" id="2.4.1.17"/>
    </reaction>
</comment>
<evidence type="ECO:0000313" key="8">
    <source>
        <dbReference type="Proteomes" id="UP001432322"/>
    </source>
</evidence>
<keyword evidence="4" id="KW-0808">Transferase</keyword>
<dbReference type="InterPro" id="IPR002213">
    <property type="entry name" value="UDP_glucos_trans"/>
</dbReference>
<comment type="similarity">
    <text evidence="1">Belongs to the UDP-glycosyltransferase family.</text>
</comment>
<dbReference type="EC" id="2.4.1.17" evidence="2"/>
<dbReference type="SUPFAM" id="SSF53756">
    <property type="entry name" value="UDP-Glycosyltransferase/glycogen phosphorylase"/>
    <property type="match status" value="1"/>
</dbReference>
<keyword evidence="5" id="KW-0732">Signal</keyword>